<evidence type="ECO:0000313" key="2">
    <source>
        <dbReference type="Proteomes" id="UP001304813"/>
    </source>
</evidence>
<proteinExistence type="predicted"/>
<dbReference type="PANTHER" id="PTHR34413:SF2">
    <property type="entry name" value="PROPHAGE TAIL FIBER ASSEMBLY PROTEIN HOMOLOG TFAE-RELATED"/>
    <property type="match status" value="1"/>
</dbReference>
<dbReference type="EMBL" id="LC779065">
    <property type="protein sequence ID" value="BES79831.1"/>
    <property type="molecule type" value="Genomic_DNA"/>
</dbReference>
<dbReference type="PANTHER" id="PTHR34413">
    <property type="entry name" value="PROPHAGE TAIL FIBER ASSEMBLY PROTEIN HOMOLOG TFAE-RELATED-RELATED"/>
    <property type="match status" value="1"/>
</dbReference>
<evidence type="ECO:0000313" key="1">
    <source>
        <dbReference type="EMBL" id="BES79831.1"/>
    </source>
</evidence>
<protein>
    <submittedName>
        <fullName evidence="1">Tail fiber assembly protein</fullName>
    </submittedName>
</protein>
<sequence>MSTNTEKKYVELDENGFAPENGWIVVYNYTYETKEFIRQSEEYLQIGVGIPAQSTTITPPEAKEGFTAVFDENAKKWTQVEDHRNEVVYDVTNGSQFNITTLGPVDTAKYTTIAPTSQYDEWDGSKWVVNEYNREKVVSMYNNKLYIADYSIKSKTGTLPDVIEIKNGNLFNYMGVDVSNINYNKFKSVLLRNMSLLIIDGNTFHRINSIEDLNILFKIDKEIL</sequence>
<dbReference type="Proteomes" id="UP001304813">
    <property type="component" value="Segment"/>
</dbReference>
<reference evidence="1 2" key="1">
    <citation type="submission" date="2023-09" db="EMBL/GenBank/DDBJ databases">
        <title>Analysis of phage genome (vB_Yru_GN1) of the bacterium (Yersinia ruckeri).</title>
        <authorList>
            <person name="Ganjoor M.S."/>
            <person name="Bouzari M."/>
            <person name="Soleimani-Delfan A."/>
        </authorList>
    </citation>
    <scope>NUCLEOTIDE SEQUENCE [LARGE SCALE GENOMIC DNA]</scope>
    <source>
        <strain evidence="2">vB_Yru_GN1</strain>
    </source>
</reference>
<keyword evidence="2" id="KW-1185">Reference proteome</keyword>
<name>A0AA86IWK5_9CAUD</name>
<dbReference type="InterPro" id="IPR051220">
    <property type="entry name" value="TFA_Chaperone"/>
</dbReference>
<accession>A0AA86IWK5</accession>
<organism evidence="1 2">
    <name type="scientific">Yersinia phage vB_Yru_GN1</name>
    <dbReference type="NCBI Taxonomy" id="3074381"/>
    <lineage>
        <taxon>Viruses</taxon>
        <taxon>Duplodnaviria</taxon>
        <taxon>Heunggongvirae</taxon>
        <taxon>Uroviricota</taxon>
        <taxon>Caudoviricetes</taxon>
        <taxon>Caudoviricetes incertae sedis</taxon>
        <taxon>Sepahanvirus</taxon>
        <taxon>Sepahanvirus vB-Yru-GN1</taxon>
    </lineage>
</organism>